<dbReference type="NCBIfam" id="TIGR01811">
    <property type="entry name" value="sdhA_Bsu"/>
    <property type="match status" value="1"/>
</dbReference>
<evidence type="ECO:0000313" key="16">
    <source>
        <dbReference type="EMBL" id="KYZ76742.1"/>
    </source>
</evidence>
<dbReference type="EC" id="1.3.5.1" evidence="4"/>
<dbReference type="STRING" id="1794912.AXX12_10040"/>
<keyword evidence="11" id="KW-0472">Membrane</keyword>
<keyword evidence="7" id="KW-0285">Flavoprotein</keyword>
<dbReference type="RefSeq" id="WP_066242726.1">
    <property type="nucleotide sequence ID" value="NZ_LSGP01000017.1"/>
</dbReference>
<evidence type="ECO:0000256" key="8">
    <source>
        <dbReference type="ARBA" id="ARBA00022827"/>
    </source>
</evidence>
<dbReference type="InterPro" id="IPR037099">
    <property type="entry name" value="Fum_R/Succ_DH_flav-like_C_sf"/>
</dbReference>
<dbReference type="Gene3D" id="3.50.50.60">
    <property type="entry name" value="FAD/NAD(P)-binding domain"/>
    <property type="match status" value="1"/>
</dbReference>
<comment type="catalytic activity">
    <reaction evidence="12">
        <text>a quinone + succinate = fumarate + a quinol</text>
        <dbReference type="Rhea" id="RHEA:40523"/>
        <dbReference type="ChEBI" id="CHEBI:24646"/>
        <dbReference type="ChEBI" id="CHEBI:29806"/>
        <dbReference type="ChEBI" id="CHEBI:30031"/>
        <dbReference type="ChEBI" id="CHEBI:132124"/>
        <dbReference type="EC" id="1.3.5.1"/>
    </reaction>
</comment>
<evidence type="ECO:0000256" key="7">
    <source>
        <dbReference type="ARBA" id="ARBA00022630"/>
    </source>
</evidence>
<keyword evidence="10" id="KW-0560">Oxidoreductase</keyword>
<evidence type="ECO:0000256" key="6">
    <source>
        <dbReference type="ARBA" id="ARBA00022475"/>
    </source>
</evidence>
<dbReference type="PIRSF" id="PIRSF000171">
    <property type="entry name" value="SDHA_APRA_LASPO"/>
    <property type="match status" value="1"/>
</dbReference>
<comment type="similarity">
    <text evidence="3">Belongs to the FAD-dependent oxidoreductase 2 family. FRD/SDH subfamily.</text>
</comment>
<dbReference type="InterPro" id="IPR015939">
    <property type="entry name" value="Fum_Rdtase/Succ_DH_flav-like_C"/>
</dbReference>
<gene>
    <name evidence="16" type="primary">sdhA</name>
    <name evidence="16" type="ORF">AXX12_10040</name>
</gene>
<dbReference type="InterPro" id="IPR027477">
    <property type="entry name" value="Succ_DH/fumarate_Rdtase_cat_sf"/>
</dbReference>
<evidence type="ECO:0000259" key="14">
    <source>
        <dbReference type="Pfam" id="PF00890"/>
    </source>
</evidence>
<dbReference type="NCBIfam" id="NF006392">
    <property type="entry name" value="PRK08641.1"/>
    <property type="match status" value="1"/>
</dbReference>
<dbReference type="FunFam" id="3.90.700.10:FF:000004">
    <property type="entry name" value="Succinate dehydrogenase flavoprotein subunit"/>
    <property type="match status" value="1"/>
</dbReference>
<keyword evidence="6" id="KW-1003">Cell membrane</keyword>
<feature type="domain" description="FAD-dependent oxidoreductase 2 FAD-binding" evidence="14">
    <location>
        <begin position="3"/>
        <end position="389"/>
    </location>
</feature>
<evidence type="ECO:0000256" key="2">
    <source>
        <dbReference type="ARBA" id="ARBA00004413"/>
    </source>
</evidence>
<evidence type="ECO:0000256" key="5">
    <source>
        <dbReference type="ARBA" id="ARBA00022448"/>
    </source>
</evidence>
<name>A0A154BS02_ANASB</name>
<keyword evidence="8" id="KW-0274">FAD</keyword>
<dbReference type="InterPro" id="IPR003953">
    <property type="entry name" value="FAD-dep_OxRdtase_2_FAD-bd"/>
</dbReference>
<accession>A0A154BS02</accession>
<dbReference type="Proteomes" id="UP000076268">
    <property type="component" value="Unassembled WGS sequence"/>
</dbReference>
<feature type="domain" description="Fumarate reductase/succinate dehydrogenase flavoprotein-like C-terminal" evidence="15">
    <location>
        <begin position="447"/>
        <end position="572"/>
    </location>
</feature>
<proteinExistence type="inferred from homology"/>
<evidence type="ECO:0000256" key="11">
    <source>
        <dbReference type="ARBA" id="ARBA00023136"/>
    </source>
</evidence>
<comment type="caution">
    <text evidence="16">The sequence shown here is derived from an EMBL/GenBank/DDBJ whole genome shotgun (WGS) entry which is preliminary data.</text>
</comment>
<reference evidence="16 17" key="1">
    <citation type="submission" date="2016-02" db="EMBL/GenBank/DDBJ databases">
        <title>Anaerosporomusa subterraneum gen. nov., sp. nov., a spore-forming obligate anaerobe isolated from saprolite.</title>
        <authorList>
            <person name="Choi J.K."/>
            <person name="Shah M."/>
            <person name="Yee N."/>
        </authorList>
    </citation>
    <scope>NUCLEOTIDE SEQUENCE [LARGE SCALE GENOMIC DNA]</scope>
    <source>
        <strain evidence="16 17">RU4</strain>
    </source>
</reference>
<dbReference type="Gene3D" id="4.10.80.40">
    <property type="entry name" value="succinate dehydrogenase protein domain"/>
    <property type="match status" value="1"/>
</dbReference>
<evidence type="ECO:0000313" key="17">
    <source>
        <dbReference type="Proteomes" id="UP000076268"/>
    </source>
</evidence>
<dbReference type="SUPFAM" id="SSF56425">
    <property type="entry name" value="Succinate dehydrogenase/fumarate reductase flavoprotein, catalytic domain"/>
    <property type="match status" value="1"/>
</dbReference>
<comment type="subcellular location">
    <subcellularLocation>
        <location evidence="2">Cell membrane</location>
        <topology evidence="2">Peripheral membrane protein</topology>
        <orientation evidence="2">Cytoplasmic side</orientation>
    </subcellularLocation>
</comment>
<dbReference type="GO" id="GO:0005886">
    <property type="term" value="C:plasma membrane"/>
    <property type="evidence" value="ECO:0007669"/>
    <property type="project" value="UniProtKB-SubCell"/>
</dbReference>
<dbReference type="FunFam" id="3.50.50.60:FF:000009">
    <property type="entry name" value="Succinate dehydrogenase flavoprotein subunit"/>
    <property type="match status" value="1"/>
</dbReference>
<dbReference type="InterPro" id="IPR003952">
    <property type="entry name" value="FRD_SDH_FAD_BS"/>
</dbReference>
<evidence type="ECO:0000256" key="4">
    <source>
        <dbReference type="ARBA" id="ARBA00012792"/>
    </source>
</evidence>
<dbReference type="AlphaFoldDB" id="A0A154BS02"/>
<dbReference type="PANTHER" id="PTHR11632:SF53">
    <property type="entry name" value="SUCCINATE DEHYDROGENASE FLAVOPROTEIN SUBUNIT"/>
    <property type="match status" value="1"/>
</dbReference>
<feature type="active site" description="Proton acceptor" evidence="13">
    <location>
        <position position="282"/>
    </location>
</feature>
<dbReference type="Gene3D" id="1.20.58.100">
    <property type="entry name" value="Fumarate reductase/succinate dehydrogenase flavoprotein-like, C-terminal domain"/>
    <property type="match status" value="1"/>
</dbReference>
<dbReference type="PROSITE" id="PS00504">
    <property type="entry name" value="FRD_SDH_FAD_BINDING"/>
    <property type="match status" value="1"/>
</dbReference>
<dbReference type="InterPro" id="IPR036188">
    <property type="entry name" value="FAD/NAD-bd_sf"/>
</dbReference>
<keyword evidence="5" id="KW-0813">Transport</keyword>
<dbReference type="EMBL" id="LSGP01000017">
    <property type="protein sequence ID" value="KYZ76742.1"/>
    <property type="molecule type" value="Genomic_DNA"/>
</dbReference>
<dbReference type="GO" id="GO:0009061">
    <property type="term" value="P:anaerobic respiration"/>
    <property type="evidence" value="ECO:0007669"/>
    <property type="project" value="TreeGrafter"/>
</dbReference>
<evidence type="ECO:0000256" key="3">
    <source>
        <dbReference type="ARBA" id="ARBA00008040"/>
    </source>
</evidence>
<sequence length="585" mass="64936">MKIIVVGGGAAGLMATMRIAELGQKVDLFSVVPVKRSHTGCAQGGMNGALDTKGQGDSPQQHFMDTVLGGDFLANQPPVKALCDAAPELIYMLDRMGMMFTRTTEGLLDLRPFGGTKHKRTAFSGATTGQQLLNTLDEQVRRYESKGLVNKYEGWEFLSAILDENGECRGIVAQSLTDMRIEAFMADAVILATGGIGMVFGRSTNGTISNGSASSIAYQQGAVYGNGEFIQIHPTALPGEDKRRLMSESARGDGGRIWTYKDGKPWYFLEEWYPAYGNLVPRDVAARAIFKVCTEMGLGVDGKNIVYLDVSHIDAKELNRKLGGIMEIYEKFIGEDPRKVPMKIFPSMHYTMGGLWTDYSHMTKIPGLFAAGECDYMYHGANRLGGNSLMSATYSGMVAGPAAVNFVKGRQRKDLASSTADSYKKKEIDAYEQLLKMDGPENPYTIHREMGDWMTENCTIQRYNAKLAATDNKLLELKERWQRVHVADKSRHANQVVLFTRQLKHMLELARVITVGALNRNESRGSHFKPEFPERDDENWLKTTMASYTPDGPVLRYEEVDTSLVQPRARRYDVDNSASAKKEAK</sequence>
<evidence type="ECO:0000256" key="9">
    <source>
        <dbReference type="ARBA" id="ARBA00022982"/>
    </source>
</evidence>
<dbReference type="SUPFAM" id="SSF51905">
    <property type="entry name" value="FAD/NAD(P)-binding domain"/>
    <property type="match status" value="1"/>
</dbReference>
<dbReference type="SUPFAM" id="SSF46977">
    <property type="entry name" value="Succinate dehydrogenase/fumarate reductase flavoprotein C-terminal domain"/>
    <property type="match status" value="1"/>
</dbReference>
<keyword evidence="17" id="KW-1185">Reference proteome</keyword>
<dbReference type="Pfam" id="PF02910">
    <property type="entry name" value="Succ_DH_flav_C"/>
    <property type="match status" value="1"/>
</dbReference>
<evidence type="ECO:0000256" key="12">
    <source>
        <dbReference type="ARBA" id="ARBA00049220"/>
    </source>
</evidence>
<dbReference type="OrthoDB" id="9806724at2"/>
<comment type="cofactor">
    <cofactor evidence="1">
        <name>FAD</name>
        <dbReference type="ChEBI" id="CHEBI:57692"/>
    </cofactor>
</comment>
<evidence type="ECO:0000256" key="10">
    <source>
        <dbReference type="ARBA" id="ARBA00023002"/>
    </source>
</evidence>
<dbReference type="PRINTS" id="PR00368">
    <property type="entry name" value="FADPNR"/>
</dbReference>
<evidence type="ECO:0000259" key="15">
    <source>
        <dbReference type="Pfam" id="PF02910"/>
    </source>
</evidence>
<dbReference type="GO" id="GO:0008177">
    <property type="term" value="F:succinate dehydrogenase (quinone) activity"/>
    <property type="evidence" value="ECO:0007669"/>
    <property type="project" value="UniProtKB-EC"/>
</dbReference>
<protein>
    <recommendedName>
        <fullName evidence="4">succinate dehydrogenase</fullName>
        <ecNumber evidence="4">1.3.5.1</ecNumber>
    </recommendedName>
</protein>
<keyword evidence="9" id="KW-0249">Electron transport</keyword>
<dbReference type="Pfam" id="PF00890">
    <property type="entry name" value="FAD_binding_2"/>
    <property type="match status" value="1"/>
</dbReference>
<evidence type="ECO:0000256" key="13">
    <source>
        <dbReference type="PIRSR" id="PIRSR000171-1"/>
    </source>
</evidence>
<dbReference type="Gene3D" id="3.90.700.10">
    <property type="entry name" value="Succinate dehydrogenase/fumarate reductase flavoprotein, catalytic domain"/>
    <property type="match status" value="1"/>
</dbReference>
<dbReference type="GO" id="GO:0009055">
    <property type="term" value="F:electron transfer activity"/>
    <property type="evidence" value="ECO:0007669"/>
    <property type="project" value="TreeGrafter"/>
</dbReference>
<organism evidence="16 17">
    <name type="scientific">Anaerosporomusa subterranea</name>
    <dbReference type="NCBI Taxonomy" id="1794912"/>
    <lineage>
        <taxon>Bacteria</taxon>
        <taxon>Bacillati</taxon>
        <taxon>Bacillota</taxon>
        <taxon>Negativicutes</taxon>
        <taxon>Acetonemataceae</taxon>
        <taxon>Anaerosporomusa</taxon>
    </lineage>
</organism>
<evidence type="ECO:0000256" key="1">
    <source>
        <dbReference type="ARBA" id="ARBA00001974"/>
    </source>
</evidence>
<dbReference type="GO" id="GO:0033765">
    <property type="term" value="F:steroid dehydrogenase activity, acting on the CH-CH group of donors"/>
    <property type="evidence" value="ECO:0007669"/>
    <property type="project" value="UniProtKB-ARBA"/>
</dbReference>
<dbReference type="GO" id="GO:0050660">
    <property type="term" value="F:flavin adenine dinucleotide binding"/>
    <property type="evidence" value="ECO:0007669"/>
    <property type="project" value="TreeGrafter"/>
</dbReference>
<dbReference type="InterPro" id="IPR011280">
    <property type="entry name" value="Succ_DH/Fum_Rdt_flav_su"/>
</dbReference>
<dbReference type="InterPro" id="IPR030664">
    <property type="entry name" value="SdhA/FrdA/AprA"/>
</dbReference>
<dbReference type="PANTHER" id="PTHR11632">
    <property type="entry name" value="SUCCINATE DEHYDROGENASE 2 FLAVOPROTEIN SUBUNIT"/>
    <property type="match status" value="1"/>
</dbReference>